<sequence>MLTVPDERALRALFEELTAGATRRGQPGYAGEWFERPDGTQVGLRTGSRSGGATIDVRYADGQIRKVHLQ</sequence>
<comment type="caution">
    <text evidence="2">The sequence shown here is derived from an EMBL/GenBank/DDBJ whole genome shotgun (WGS) entry which is preliminary data.</text>
</comment>
<proteinExistence type="predicted"/>
<accession>A0ABP5YV03</accession>
<name>A0ABP5YV03_9MICO</name>
<reference evidence="3" key="1">
    <citation type="journal article" date="2019" name="Int. J. Syst. Evol. Microbiol.">
        <title>The Global Catalogue of Microorganisms (GCM) 10K type strain sequencing project: providing services to taxonomists for standard genome sequencing and annotation.</title>
        <authorList>
            <consortium name="The Broad Institute Genomics Platform"/>
            <consortium name="The Broad Institute Genome Sequencing Center for Infectious Disease"/>
            <person name="Wu L."/>
            <person name="Ma J."/>
        </authorList>
    </citation>
    <scope>NUCLEOTIDE SEQUENCE [LARGE SCALE GENOMIC DNA]</scope>
    <source>
        <strain evidence="3">JCM 16259</strain>
    </source>
</reference>
<dbReference type="RefSeq" id="WP_344255410.1">
    <property type="nucleotide sequence ID" value="NZ_BAAARE010000011.1"/>
</dbReference>
<evidence type="ECO:0000313" key="2">
    <source>
        <dbReference type="EMBL" id="GAA2487370.1"/>
    </source>
</evidence>
<organism evidence="2 3">
    <name type="scientific">Terrabacter carboxydivorans</name>
    <dbReference type="NCBI Taxonomy" id="619730"/>
    <lineage>
        <taxon>Bacteria</taxon>
        <taxon>Bacillati</taxon>
        <taxon>Actinomycetota</taxon>
        <taxon>Actinomycetes</taxon>
        <taxon>Micrococcales</taxon>
        <taxon>Intrasporangiaceae</taxon>
        <taxon>Terrabacter</taxon>
    </lineage>
</organism>
<protein>
    <submittedName>
        <fullName evidence="2">Uncharacterized protein</fullName>
    </submittedName>
</protein>
<feature type="region of interest" description="Disordered" evidence="1">
    <location>
        <begin position="23"/>
        <end position="49"/>
    </location>
</feature>
<evidence type="ECO:0000313" key="3">
    <source>
        <dbReference type="Proteomes" id="UP001500730"/>
    </source>
</evidence>
<keyword evidence="3" id="KW-1185">Reference proteome</keyword>
<dbReference type="EMBL" id="BAAARE010000011">
    <property type="protein sequence ID" value="GAA2487370.1"/>
    <property type="molecule type" value="Genomic_DNA"/>
</dbReference>
<dbReference type="Proteomes" id="UP001500730">
    <property type="component" value="Unassembled WGS sequence"/>
</dbReference>
<evidence type="ECO:0000256" key="1">
    <source>
        <dbReference type="SAM" id="MobiDB-lite"/>
    </source>
</evidence>
<gene>
    <name evidence="2" type="ORF">GCM10009858_26620</name>
</gene>